<organism evidence="1 2">
    <name type="scientific">Entomomonas moraniae</name>
    <dbReference type="NCBI Taxonomy" id="2213226"/>
    <lineage>
        <taxon>Bacteria</taxon>
        <taxon>Pseudomonadati</taxon>
        <taxon>Pseudomonadota</taxon>
        <taxon>Gammaproteobacteria</taxon>
        <taxon>Pseudomonadales</taxon>
        <taxon>Pseudomonadaceae</taxon>
        <taxon>Entomomonas</taxon>
    </lineage>
</organism>
<keyword evidence="2" id="KW-1185">Reference proteome</keyword>
<accession>A0A3S9XBY9</accession>
<evidence type="ECO:0000313" key="2">
    <source>
        <dbReference type="Proteomes" id="UP000273143"/>
    </source>
</evidence>
<dbReference type="EMBL" id="CP029822">
    <property type="protein sequence ID" value="AZS49939.1"/>
    <property type="molecule type" value="Genomic_DNA"/>
</dbReference>
<protein>
    <recommendedName>
        <fullName evidence="3">Glycosyltransferase</fullName>
    </recommendedName>
</protein>
<dbReference type="AlphaFoldDB" id="A0A3S9XBY9"/>
<name>A0A3S9XBY9_9GAMM</name>
<evidence type="ECO:0008006" key="3">
    <source>
        <dbReference type="Google" id="ProtNLM"/>
    </source>
</evidence>
<gene>
    <name evidence="1" type="ORF">DM558_03730</name>
</gene>
<dbReference type="RefSeq" id="WP_127162108.1">
    <property type="nucleotide sequence ID" value="NZ_CP029822.1"/>
</dbReference>
<evidence type="ECO:0000313" key="1">
    <source>
        <dbReference type="EMBL" id="AZS49939.1"/>
    </source>
</evidence>
<sequence>MISFQSIMYRILSTVILYNSKISDSETLQSLLDIELNNSVCLTLNIWNNGPSLLDERDVSDYKKIAASKNITVAVYQDIRNVALSKIYNFIIKKDCFDFFIPLDQDTEISKDYFKIISNHAELDIMLPLVYSGEDYTDIKFPFNIASKQVIVHEEELNVTVVTSVTSGLVISNRLVKLFADKALNVFDERFAFYGIDTAFFLNIHELIDKNNIKCGCFGKIKHSLSTYVEENGQASYRRRMEFLYYALLYRLNYKGKSRLSILSLILARLFTGRIRDFKGVKNALYCLFYKQHPRSAINISLNK</sequence>
<dbReference type="InterPro" id="IPR029044">
    <property type="entry name" value="Nucleotide-diphossugar_trans"/>
</dbReference>
<dbReference type="KEGG" id="emo:DM558_03730"/>
<proteinExistence type="predicted"/>
<dbReference type="SUPFAM" id="SSF53448">
    <property type="entry name" value="Nucleotide-diphospho-sugar transferases"/>
    <property type="match status" value="1"/>
</dbReference>
<dbReference type="Proteomes" id="UP000273143">
    <property type="component" value="Chromosome"/>
</dbReference>
<reference evidence="2" key="1">
    <citation type="submission" date="2018-06" db="EMBL/GenBank/DDBJ databases">
        <title>Complete genome of Pseudomonas insecticola strain QZS01.</title>
        <authorList>
            <person name="Wang J."/>
            <person name="Su Q."/>
        </authorList>
    </citation>
    <scope>NUCLEOTIDE SEQUENCE [LARGE SCALE GENOMIC DNA]</scope>
    <source>
        <strain evidence="2">QZS01</strain>
    </source>
</reference>